<keyword evidence="5" id="KW-0288">FMN</keyword>
<evidence type="ECO:0000256" key="5">
    <source>
        <dbReference type="ARBA" id="ARBA00022643"/>
    </source>
</evidence>
<evidence type="ECO:0000256" key="2">
    <source>
        <dbReference type="ARBA" id="ARBA00012438"/>
    </source>
</evidence>
<dbReference type="PANTHER" id="PTHR41523:SF8">
    <property type="entry name" value="ETHYLENE RESPONSE SENSOR PROTEIN"/>
    <property type="match status" value="1"/>
</dbReference>
<dbReference type="Pfam" id="PF08448">
    <property type="entry name" value="PAS_4"/>
    <property type="match status" value="1"/>
</dbReference>
<dbReference type="GO" id="GO:0004673">
    <property type="term" value="F:protein histidine kinase activity"/>
    <property type="evidence" value="ECO:0007669"/>
    <property type="project" value="UniProtKB-EC"/>
</dbReference>
<dbReference type="InterPro" id="IPR029016">
    <property type="entry name" value="GAF-like_dom_sf"/>
</dbReference>
<keyword evidence="9" id="KW-0418">Kinase</keyword>
<dbReference type="Gene3D" id="3.30.450.20">
    <property type="entry name" value="PAS domain"/>
    <property type="match status" value="2"/>
</dbReference>
<organism evidence="14 15">
    <name type="scientific">Caulobacter zeae</name>
    <dbReference type="NCBI Taxonomy" id="2055137"/>
    <lineage>
        <taxon>Bacteria</taxon>
        <taxon>Pseudomonadati</taxon>
        <taxon>Pseudomonadota</taxon>
        <taxon>Alphaproteobacteria</taxon>
        <taxon>Caulobacterales</taxon>
        <taxon>Caulobacteraceae</taxon>
        <taxon>Caulobacter</taxon>
    </lineage>
</organism>
<evidence type="ECO:0000256" key="7">
    <source>
        <dbReference type="ARBA" id="ARBA00022737"/>
    </source>
</evidence>
<keyword evidence="10" id="KW-0067">ATP-binding</keyword>
<dbReference type="InterPro" id="IPR035965">
    <property type="entry name" value="PAS-like_dom_sf"/>
</dbReference>
<dbReference type="Pfam" id="PF07536">
    <property type="entry name" value="HWE_HK"/>
    <property type="match status" value="1"/>
</dbReference>
<comment type="caution">
    <text evidence="14">The sequence shown here is derived from an EMBL/GenBank/DDBJ whole genome shotgun (WGS) entry which is preliminary data.</text>
</comment>
<dbReference type="InterPro" id="IPR000014">
    <property type="entry name" value="PAS"/>
</dbReference>
<name>A0A2N5DRI2_9CAUL</name>
<dbReference type="SUPFAM" id="SSF55785">
    <property type="entry name" value="PYP-like sensor domain (PAS domain)"/>
    <property type="match status" value="2"/>
</dbReference>
<feature type="domain" description="PAC" evidence="13">
    <location>
        <begin position="409"/>
        <end position="462"/>
    </location>
</feature>
<dbReference type="InterPro" id="IPR013655">
    <property type="entry name" value="PAS_fold_3"/>
</dbReference>
<sequence length="646" mass="71310">MTSSFPAKLDGDIASRLEADDFWTAALGGIDQWSPVLRQQVATLLNAPLPMFLLWGPQRALVYNDAYRAILGEKHPWALGRRFFEVWPQSEERMAPVIAAAFSGEPSLFEDHEVLLQRTGSPTPAWFTFSYSAIPAGDVIGGVLCICIETTSAALERAARQESETALLFLDRFTRITATLTSAEAVMQRATQLIGEQLDVAICAYADMDDNSNDFSIRGDWTAVGSTSIVGRYRLSDFGSLAVDRLSRGLPLVINDNSVEIAQHEAATFQSLGIASTICMPLIRDGRLRALIAVHHRIAHVWTDREQALVREAAERSWAFVERARSERALHESETRLRLATEYSETGLWDVEHGHGALYWDDRVRALFGLEPGRPVSMKDFYSGLHPDDLRATTEAYAAAADPDQRALYDVEYRTIGAKDGATRWVAAKGRGLFDSQGRCVRVAGTAMDITARKQAEETSELLMREVDHRARNSLAVIQSVVRLSDASDREALRSALYGRIEAMSRAQATLANGAWRGGSMVQVVRDELASTLAAQARLTLSGGEIWLSADQIQPVSMILHELATNAVKYGSLSTLGGSLDVRWSGKPDQWRLHWEERGGPAVEPPKRTGFGSRLVARLARQLEATIAFDWAKDGLQVDLQTKKRG</sequence>
<evidence type="ECO:0000256" key="11">
    <source>
        <dbReference type="ARBA" id="ARBA00023026"/>
    </source>
</evidence>
<evidence type="ECO:0000256" key="9">
    <source>
        <dbReference type="ARBA" id="ARBA00022777"/>
    </source>
</evidence>
<keyword evidence="11" id="KW-0843">Virulence</keyword>
<dbReference type="Gene3D" id="3.30.565.10">
    <property type="entry name" value="Histidine kinase-like ATPase, C-terminal domain"/>
    <property type="match status" value="1"/>
</dbReference>
<gene>
    <name evidence="14" type="ORF">SGCZBJ_01550</name>
</gene>
<evidence type="ECO:0000256" key="3">
    <source>
        <dbReference type="ARBA" id="ARBA00022553"/>
    </source>
</evidence>
<dbReference type="AlphaFoldDB" id="A0A2N5DRI2"/>
<dbReference type="OrthoDB" id="341208at2"/>
<dbReference type="Pfam" id="PF08447">
    <property type="entry name" value="PAS_3"/>
    <property type="match status" value="1"/>
</dbReference>
<evidence type="ECO:0000259" key="13">
    <source>
        <dbReference type="PROSITE" id="PS50113"/>
    </source>
</evidence>
<keyword evidence="8" id="KW-0547">Nucleotide-binding</keyword>
<keyword evidence="7" id="KW-0677">Repeat</keyword>
<dbReference type="RefSeq" id="WP_101716280.1">
    <property type="nucleotide sequence ID" value="NZ_PJRS01000006.1"/>
</dbReference>
<evidence type="ECO:0000259" key="12">
    <source>
        <dbReference type="PROSITE" id="PS50112"/>
    </source>
</evidence>
<dbReference type="EC" id="2.7.13.3" evidence="2"/>
<dbReference type="Gene3D" id="3.30.450.40">
    <property type="match status" value="1"/>
</dbReference>
<keyword evidence="4" id="KW-0285">Flavoprotein</keyword>
<dbReference type="PROSITE" id="PS50113">
    <property type="entry name" value="PAC"/>
    <property type="match status" value="1"/>
</dbReference>
<dbReference type="Pfam" id="PF01590">
    <property type="entry name" value="GAF"/>
    <property type="match status" value="1"/>
</dbReference>
<evidence type="ECO:0000256" key="4">
    <source>
        <dbReference type="ARBA" id="ARBA00022630"/>
    </source>
</evidence>
<dbReference type="SMART" id="SM00911">
    <property type="entry name" value="HWE_HK"/>
    <property type="match status" value="1"/>
</dbReference>
<dbReference type="Gene3D" id="2.10.70.100">
    <property type="match status" value="1"/>
</dbReference>
<proteinExistence type="predicted"/>
<dbReference type="SUPFAM" id="SSF55781">
    <property type="entry name" value="GAF domain-like"/>
    <property type="match status" value="1"/>
</dbReference>
<feature type="domain" description="PAS" evidence="12">
    <location>
        <begin position="333"/>
        <end position="404"/>
    </location>
</feature>
<dbReference type="Proteomes" id="UP000234479">
    <property type="component" value="Unassembled WGS sequence"/>
</dbReference>
<protein>
    <recommendedName>
        <fullName evidence="2">histidine kinase</fullName>
        <ecNumber evidence="2">2.7.13.3</ecNumber>
    </recommendedName>
</protein>
<comment type="catalytic activity">
    <reaction evidence="1">
        <text>ATP + protein L-histidine = ADP + protein N-phospho-L-histidine.</text>
        <dbReference type="EC" id="2.7.13.3"/>
    </reaction>
</comment>
<dbReference type="PROSITE" id="PS50112">
    <property type="entry name" value="PAS"/>
    <property type="match status" value="1"/>
</dbReference>
<dbReference type="CDD" id="cd00130">
    <property type="entry name" value="PAS"/>
    <property type="match status" value="1"/>
</dbReference>
<accession>A0A2N5DRI2</accession>
<dbReference type="GO" id="GO:0005524">
    <property type="term" value="F:ATP binding"/>
    <property type="evidence" value="ECO:0007669"/>
    <property type="project" value="UniProtKB-KW"/>
</dbReference>
<dbReference type="PANTHER" id="PTHR41523">
    <property type="entry name" value="TWO-COMPONENT SYSTEM SENSOR PROTEIN"/>
    <property type="match status" value="1"/>
</dbReference>
<evidence type="ECO:0000313" key="15">
    <source>
        <dbReference type="Proteomes" id="UP000234479"/>
    </source>
</evidence>
<reference evidence="14 15" key="1">
    <citation type="submission" date="2017-12" db="EMBL/GenBank/DDBJ databases">
        <title>The genome sequence of Caulobacter sp. 410.</title>
        <authorList>
            <person name="Gao J."/>
            <person name="Mao X."/>
            <person name="Sun J."/>
        </authorList>
    </citation>
    <scope>NUCLEOTIDE SEQUENCE [LARGE SCALE GENOMIC DNA]</scope>
    <source>
        <strain evidence="14 15">410</strain>
    </source>
</reference>
<dbReference type="InterPro" id="IPR036890">
    <property type="entry name" value="HATPase_C_sf"/>
</dbReference>
<dbReference type="InterPro" id="IPR000700">
    <property type="entry name" value="PAS-assoc_C"/>
</dbReference>
<dbReference type="NCBIfam" id="TIGR00229">
    <property type="entry name" value="sensory_box"/>
    <property type="match status" value="1"/>
</dbReference>
<keyword evidence="6" id="KW-0808">Transferase</keyword>
<dbReference type="SMART" id="SM00065">
    <property type="entry name" value="GAF"/>
    <property type="match status" value="1"/>
</dbReference>
<evidence type="ECO:0000313" key="14">
    <source>
        <dbReference type="EMBL" id="PLR28662.1"/>
    </source>
</evidence>
<dbReference type="InterPro" id="IPR011102">
    <property type="entry name" value="Sig_transdc_His_kinase_HWE"/>
</dbReference>
<dbReference type="InterPro" id="IPR013656">
    <property type="entry name" value="PAS_4"/>
</dbReference>
<evidence type="ECO:0000256" key="1">
    <source>
        <dbReference type="ARBA" id="ARBA00000085"/>
    </source>
</evidence>
<evidence type="ECO:0000256" key="10">
    <source>
        <dbReference type="ARBA" id="ARBA00022840"/>
    </source>
</evidence>
<keyword evidence="15" id="KW-1185">Reference proteome</keyword>
<evidence type="ECO:0000256" key="8">
    <source>
        <dbReference type="ARBA" id="ARBA00022741"/>
    </source>
</evidence>
<evidence type="ECO:0000256" key="6">
    <source>
        <dbReference type="ARBA" id="ARBA00022679"/>
    </source>
</evidence>
<keyword evidence="3" id="KW-0597">Phosphoprotein</keyword>
<dbReference type="InterPro" id="IPR003018">
    <property type="entry name" value="GAF"/>
</dbReference>
<dbReference type="EMBL" id="PJRS01000006">
    <property type="protein sequence ID" value="PLR28662.1"/>
    <property type="molecule type" value="Genomic_DNA"/>
</dbReference>